<dbReference type="InterPro" id="IPR023299">
    <property type="entry name" value="ATPase_P-typ_cyto_dom_N"/>
</dbReference>
<evidence type="ECO:0000256" key="6">
    <source>
        <dbReference type="ARBA" id="ARBA00022989"/>
    </source>
</evidence>
<protein>
    <submittedName>
        <fullName evidence="8">Uncharacterized protein</fullName>
    </submittedName>
</protein>
<keyword evidence="3" id="KW-0547">Nucleotide-binding</keyword>
<evidence type="ECO:0000256" key="5">
    <source>
        <dbReference type="ARBA" id="ARBA00022967"/>
    </source>
</evidence>
<name>A0A0P5A8N7_9CRUS</name>
<dbReference type="InterPro" id="IPR023214">
    <property type="entry name" value="HAD_sf"/>
</dbReference>
<sequence length="129" mass="14516">MAKTNAIVRSLPSVETLGCTSVICSDKTGTLTTTRCRLAACSFWTKLPKMEIHCCTNLRALAQPTNLLEKLPWTARRFGPGDYETLHEIATICMMCNDSAIDFNEHKQAFEDTKWKKEVNHGILPRSQI</sequence>
<comment type="subcellular location">
    <subcellularLocation>
        <location evidence="1">Membrane</location>
        <topology evidence="1">Multi-pass membrane protein</topology>
    </subcellularLocation>
</comment>
<evidence type="ECO:0000256" key="1">
    <source>
        <dbReference type="ARBA" id="ARBA00004141"/>
    </source>
</evidence>
<accession>A0A0P5A8N7</accession>
<dbReference type="PANTHER" id="PTHR42861">
    <property type="entry name" value="CALCIUM-TRANSPORTING ATPASE"/>
    <property type="match status" value="1"/>
</dbReference>
<dbReference type="Gene3D" id="3.40.50.1000">
    <property type="entry name" value="HAD superfamily/HAD-like"/>
    <property type="match status" value="1"/>
</dbReference>
<dbReference type="Gene3D" id="1.20.1110.10">
    <property type="entry name" value="Calcium-transporting ATPase, transmembrane domain"/>
    <property type="match status" value="1"/>
</dbReference>
<dbReference type="EMBL" id="GDIP01202568">
    <property type="protein sequence ID" value="JAJ20834.1"/>
    <property type="molecule type" value="Transcribed_RNA"/>
</dbReference>
<keyword evidence="2" id="KW-0812">Transmembrane</keyword>
<dbReference type="Gene3D" id="3.40.1110.10">
    <property type="entry name" value="Calcium-transporting ATPase, cytoplasmic domain N"/>
    <property type="match status" value="1"/>
</dbReference>
<evidence type="ECO:0000256" key="7">
    <source>
        <dbReference type="ARBA" id="ARBA00023136"/>
    </source>
</evidence>
<dbReference type="FunFam" id="3.40.50.1000:FF:000001">
    <property type="entry name" value="Phospholipid-transporting ATPase IC"/>
    <property type="match status" value="1"/>
</dbReference>
<dbReference type="AlphaFoldDB" id="A0A0P5A8N7"/>
<evidence type="ECO:0000256" key="2">
    <source>
        <dbReference type="ARBA" id="ARBA00022692"/>
    </source>
</evidence>
<keyword evidence="6" id="KW-1133">Transmembrane helix</keyword>
<dbReference type="GO" id="GO:0005524">
    <property type="term" value="F:ATP binding"/>
    <property type="evidence" value="ECO:0007669"/>
    <property type="project" value="UniProtKB-KW"/>
</dbReference>
<dbReference type="EMBL" id="GDIP01247525">
    <property type="protein sequence ID" value="JAI75876.1"/>
    <property type="molecule type" value="Transcribed_RNA"/>
</dbReference>
<dbReference type="InterPro" id="IPR018303">
    <property type="entry name" value="ATPase_P-typ_P_site"/>
</dbReference>
<keyword evidence="5" id="KW-1278">Translocase</keyword>
<dbReference type="GO" id="GO:0005388">
    <property type="term" value="F:P-type calcium transporter activity"/>
    <property type="evidence" value="ECO:0007669"/>
    <property type="project" value="UniProtKB-EC"/>
</dbReference>
<keyword evidence="7" id="KW-0472">Membrane</keyword>
<proteinExistence type="predicted"/>
<organism evidence="8">
    <name type="scientific">Daphnia magna</name>
    <dbReference type="NCBI Taxonomy" id="35525"/>
    <lineage>
        <taxon>Eukaryota</taxon>
        <taxon>Metazoa</taxon>
        <taxon>Ecdysozoa</taxon>
        <taxon>Arthropoda</taxon>
        <taxon>Crustacea</taxon>
        <taxon>Branchiopoda</taxon>
        <taxon>Diplostraca</taxon>
        <taxon>Cladocera</taxon>
        <taxon>Anomopoda</taxon>
        <taxon>Daphniidae</taxon>
        <taxon>Daphnia</taxon>
    </lineage>
</organism>
<evidence type="ECO:0000256" key="3">
    <source>
        <dbReference type="ARBA" id="ARBA00022741"/>
    </source>
</evidence>
<reference evidence="8" key="1">
    <citation type="submission" date="2015-10" db="EMBL/GenBank/DDBJ databases">
        <title>Daphnia magna gene sets from two clonal populations assembled and annotated with EvidentialGene.</title>
        <authorList>
            <person name="Gilbert D."/>
            <person name="Podicheti R."/>
            <person name="Orsini L."/>
            <person name="Colbourne J."/>
            <person name="Pfrender M."/>
        </authorList>
    </citation>
    <scope>NUCLEOTIDE SEQUENCE</scope>
</reference>
<dbReference type="GO" id="GO:0016020">
    <property type="term" value="C:membrane"/>
    <property type="evidence" value="ECO:0007669"/>
    <property type="project" value="UniProtKB-SubCell"/>
</dbReference>
<keyword evidence="4" id="KW-0067">ATP-binding</keyword>
<dbReference type="PROSITE" id="PS00154">
    <property type="entry name" value="ATPASE_E1_E2"/>
    <property type="match status" value="1"/>
</dbReference>
<evidence type="ECO:0000313" key="8">
    <source>
        <dbReference type="EMBL" id="JAJ20834.1"/>
    </source>
</evidence>
<evidence type="ECO:0000256" key="4">
    <source>
        <dbReference type="ARBA" id="ARBA00022840"/>
    </source>
</evidence>
<reference evidence="8" key="2">
    <citation type="submission" date="2015-10" db="EMBL/GenBank/DDBJ databases">
        <authorList>
            <person name="Gilbert D.G."/>
        </authorList>
    </citation>
    <scope>NUCLEOTIDE SEQUENCE</scope>
</reference>